<evidence type="ECO:0000256" key="1">
    <source>
        <dbReference type="ARBA" id="ARBA00023125"/>
    </source>
</evidence>
<dbReference type="Gene3D" id="1.10.357.10">
    <property type="entry name" value="Tetracycline Repressor, domain 2"/>
    <property type="match status" value="1"/>
</dbReference>
<dbReference type="PANTHER" id="PTHR43479">
    <property type="entry name" value="ACREF/ENVCD OPERON REPRESSOR-RELATED"/>
    <property type="match status" value="1"/>
</dbReference>
<dbReference type="InterPro" id="IPR009057">
    <property type="entry name" value="Homeodomain-like_sf"/>
</dbReference>
<feature type="DNA-binding region" description="H-T-H motif" evidence="2">
    <location>
        <begin position="31"/>
        <end position="50"/>
    </location>
</feature>
<dbReference type="Pfam" id="PF14278">
    <property type="entry name" value="TetR_C_8"/>
    <property type="match status" value="1"/>
</dbReference>
<dbReference type="PANTHER" id="PTHR43479:SF7">
    <property type="entry name" value="TETR-FAMILY TRANSCRIPTIONAL REGULATOR"/>
    <property type="match status" value="1"/>
</dbReference>
<protein>
    <submittedName>
        <fullName evidence="3">TetR family transcriptional regulator</fullName>
    </submittedName>
</protein>
<dbReference type="PROSITE" id="PS50977">
    <property type="entry name" value="HTH_TETR_2"/>
    <property type="match status" value="1"/>
</dbReference>
<evidence type="ECO:0000313" key="4">
    <source>
        <dbReference type="Proteomes" id="UP000027855"/>
    </source>
</evidence>
<reference evidence="3 4" key="1">
    <citation type="submission" date="2014-04" db="EMBL/GenBank/DDBJ databases">
        <title>Variable characteristics of bacteriocin-producing Streptococcus salivarius strains isolated from Malaysian subjects.</title>
        <authorList>
            <person name="Philip K."/>
            <person name="Barbour A."/>
        </authorList>
    </citation>
    <scope>NUCLEOTIDE SEQUENCE [LARGE SCALE GENOMIC DNA]</scope>
    <source>
        <strain evidence="3 4">NU10</strain>
    </source>
</reference>
<dbReference type="GO" id="GO:0003677">
    <property type="term" value="F:DNA binding"/>
    <property type="evidence" value="ECO:0007669"/>
    <property type="project" value="UniProtKB-UniRule"/>
</dbReference>
<dbReference type="Proteomes" id="UP000027855">
    <property type="component" value="Unassembled WGS sequence"/>
</dbReference>
<dbReference type="InterPro" id="IPR050624">
    <property type="entry name" value="HTH-type_Tx_Regulator"/>
</dbReference>
<dbReference type="EMBL" id="JJMT01000007">
    <property type="protein sequence ID" value="KEO45962.1"/>
    <property type="molecule type" value="Genomic_DNA"/>
</dbReference>
<comment type="caution">
    <text evidence="3">The sequence shown here is derived from an EMBL/GenBank/DDBJ whole genome shotgun (WGS) entry which is preliminary data.</text>
</comment>
<name>A0A074IWA9_STRSL</name>
<proteinExistence type="predicted"/>
<dbReference type="RefSeq" id="WP_037601229.1">
    <property type="nucleotide sequence ID" value="NZ_CP066093.1"/>
</dbReference>
<evidence type="ECO:0000313" key="3">
    <source>
        <dbReference type="EMBL" id="KEO45962.1"/>
    </source>
</evidence>
<dbReference type="InterPro" id="IPR001647">
    <property type="entry name" value="HTH_TetR"/>
</dbReference>
<organism evidence="3 4">
    <name type="scientific">Streptococcus salivarius</name>
    <dbReference type="NCBI Taxonomy" id="1304"/>
    <lineage>
        <taxon>Bacteria</taxon>
        <taxon>Bacillati</taxon>
        <taxon>Bacillota</taxon>
        <taxon>Bacilli</taxon>
        <taxon>Lactobacillales</taxon>
        <taxon>Streptococcaceae</taxon>
        <taxon>Streptococcus</taxon>
    </lineage>
</organism>
<keyword evidence="1 2" id="KW-0238">DNA-binding</keyword>
<accession>A0A074IWA9</accession>
<dbReference type="SUPFAM" id="SSF46689">
    <property type="entry name" value="Homeodomain-like"/>
    <property type="match status" value="1"/>
</dbReference>
<dbReference type="InterPro" id="IPR039532">
    <property type="entry name" value="TetR_C_Firmicutes"/>
</dbReference>
<gene>
    <name evidence="3" type="ORF">DL07_10440</name>
</gene>
<sequence length="179" mass="21003">MSKDQRRAQTKKALLDALVICLKNQDFNDITTIRLVQTAGISRSSFYTHYKDKYEMIDSYQKELFHKLEYIFDKYEGKKEGAFLEIFEFLTREKLLSALLSTNGSKEIQDFLIHKLQRMIAEDFIVPSAEERSLKGFEKDYASIYFAHAIFGACQAWINKGKKESPREMTDFLLRFIPQ</sequence>
<evidence type="ECO:0000256" key="2">
    <source>
        <dbReference type="PROSITE-ProRule" id="PRU00335"/>
    </source>
</evidence>
<dbReference type="AlphaFoldDB" id="A0A074IWA9"/>